<dbReference type="GeneTree" id="ENSGT00940000156034"/>
<reference evidence="5" key="1">
    <citation type="submission" date="2025-08" db="UniProtKB">
        <authorList>
            <consortium name="Ensembl"/>
        </authorList>
    </citation>
    <scope>IDENTIFICATION</scope>
</reference>
<dbReference type="Pfam" id="PF01663">
    <property type="entry name" value="Phosphodiest"/>
    <property type="match status" value="1"/>
</dbReference>
<dbReference type="GO" id="GO:0030500">
    <property type="term" value="P:regulation of bone mineralization"/>
    <property type="evidence" value="ECO:0007669"/>
    <property type="project" value="TreeGrafter"/>
</dbReference>
<evidence type="ECO:0000256" key="2">
    <source>
        <dbReference type="ARBA" id="ARBA00023157"/>
    </source>
</evidence>
<evidence type="ECO:0000256" key="3">
    <source>
        <dbReference type="ARBA" id="ARBA00023180"/>
    </source>
</evidence>
<dbReference type="InterPro" id="IPR002591">
    <property type="entry name" value="Phosphodiest/P_Trfase"/>
</dbReference>
<dbReference type="GO" id="GO:0046034">
    <property type="term" value="P:ATP metabolic process"/>
    <property type="evidence" value="ECO:0007669"/>
    <property type="project" value="TreeGrafter"/>
</dbReference>
<dbReference type="InterPro" id="IPR001212">
    <property type="entry name" value="Somatomedin_B_dom"/>
</dbReference>
<dbReference type="PANTHER" id="PTHR10151">
    <property type="entry name" value="ECTONUCLEOTIDE PYROPHOSPHATASE/PHOSPHODIESTERASE"/>
    <property type="match status" value="1"/>
</dbReference>
<protein>
    <submittedName>
        <fullName evidence="5">Ectonucleotide pyrophosphatase/phosphodiesterase 1</fullName>
    </submittedName>
</protein>
<dbReference type="GO" id="GO:0009143">
    <property type="term" value="P:nucleoside triphosphate catabolic process"/>
    <property type="evidence" value="ECO:0007669"/>
    <property type="project" value="TreeGrafter"/>
</dbReference>
<dbReference type="SMART" id="SM00477">
    <property type="entry name" value="NUC"/>
    <property type="match status" value="1"/>
</dbReference>
<dbReference type="SUPFAM" id="SSF53649">
    <property type="entry name" value="Alkaline phosphatase-like"/>
    <property type="match status" value="1"/>
</dbReference>
<dbReference type="Pfam" id="PF01033">
    <property type="entry name" value="Somatomedin_B"/>
    <property type="match status" value="1"/>
</dbReference>
<evidence type="ECO:0000313" key="6">
    <source>
        <dbReference type="Proteomes" id="UP000694546"/>
    </source>
</evidence>
<feature type="domain" description="SMB" evidence="4">
    <location>
        <begin position="50"/>
        <end position="95"/>
    </location>
</feature>
<dbReference type="PROSITE" id="PS00524">
    <property type="entry name" value="SMB_1"/>
    <property type="match status" value="1"/>
</dbReference>
<keyword evidence="1" id="KW-0378">Hydrolase</keyword>
<dbReference type="InterPro" id="IPR044929">
    <property type="entry name" value="DNA/RNA_non-sp_Endonuclease_sf"/>
</dbReference>
<evidence type="ECO:0000313" key="5">
    <source>
        <dbReference type="Ensembl" id="ENSGMOP00000053049.1"/>
    </source>
</evidence>
<dbReference type="InterPro" id="IPR020821">
    <property type="entry name" value="ENPP1-3/EXOG-like_nuc-like"/>
</dbReference>
<dbReference type="GO" id="GO:0046872">
    <property type="term" value="F:metal ion binding"/>
    <property type="evidence" value="ECO:0007669"/>
    <property type="project" value="UniProtKB-KW"/>
</dbReference>
<name>A0A8C5FQ18_GADMO</name>
<dbReference type="GO" id="GO:0045599">
    <property type="term" value="P:negative regulation of fat cell differentiation"/>
    <property type="evidence" value="ECO:0007669"/>
    <property type="project" value="TreeGrafter"/>
</dbReference>
<sequence>MCMRVFVNCLGVLERENVCVILLNPLPQQPASADCRACFQTSVSGPDRVWRQSCSRSRCGEQRLSYGLCSCSDDCLQKGDCCVNYKSQCQDGGKTWLDQECEEIGQPQCPAGFSKPPVILISMDGFRAGYLKAYGSMLPVLSKLRRCGTSTSHMRPVYPSKTFPNHYSIVTGLYPESHGIVDNKMYDVGRNALFSLRVPEKNNPEWYQGEPVWLTAMRNNLKAGTFFWPGSDVAISGRSQTLQAINMDPTARRYADRGPSSKPLTAWCDVPRWRIAEQRETGGAGDSIHSLPANLTSLLLPSTDVGSRSLPGGVVGWCRSVQVKDALKNVDQVIGSLMEGLKQRGLHRCVNLVLLSDHGMEEASCSRAAYISNYQSNVDDFIIIQGPAPRIRPKRLPEDFFTFDYKGLVKNLSCRADDQPMRPYMKEDLPKRLHFANNVRIEAAHLYMRAGWQAALKPDGVKYCKGGFHGSDNIFDNMQAVFIGYGPHLKHRTTVPPFENIEVYNLLCDLLGIPPSPNNGTHGSLNHLLKRPVHRPVHPAQLSHDAPCGALSALPMGGLGCNCSSVETLNGKTHPKLRHLPYGTPRVLQENAHFCLLYQADYVNGFSRDVLMPLWVSYTLPPPTGAQPPSPRNESCVREDVRVPPNASQTCESVCACAHALLVACLPLVMAEYVYLSTEVWTYIHTVLVQNYSRELNGVNIVSGPIFDKNYDGRFDTPKITAASEAPIPTHFFVILTSCADGGLRPELCAGPLQVRSFVLPHRPDHTETCASGPDYTWVEAWMLLHVSRVRDVELLSGLSFYQDRISVEETLQLKTFLYDV</sequence>
<dbReference type="GO" id="GO:0005576">
    <property type="term" value="C:extracellular region"/>
    <property type="evidence" value="ECO:0007669"/>
    <property type="project" value="UniProtKB-SubCell"/>
</dbReference>
<dbReference type="GO" id="GO:0004551">
    <property type="term" value="F:dinucleotide phosphatase activity"/>
    <property type="evidence" value="ECO:0007669"/>
    <property type="project" value="TreeGrafter"/>
</dbReference>
<dbReference type="CDD" id="cd16018">
    <property type="entry name" value="Enpp"/>
    <property type="match status" value="1"/>
</dbReference>
<dbReference type="GO" id="GO:0009986">
    <property type="term" value="C:cell surface"/>
    <property type="evidence" value="ECO:0007669"/>
    <property type="project" value="TreeGrafter"/>
</dbReference>
<accession>A0A8C5FQ18</accession>
<dbReference type="SUPFAM" id="SSF90188">
    <property type="entry name" value="Somatomedin B domain"/>
    <property type="match status" value="1"/>
</dbReference>
<dbReference type="SMART" id="SM00201">
    <property type="entry name" value="SO"/>
    <property type="match status" value="1"/>
</dbReference>
<keyword evidence="3" id="KW-0325">Glycoprotein</keyword>
<reference evidence="5" key="2">
    <citation type="submission" date="2025-09" db="UniProtKB">
        <authorList>
            <consortium name="Ensembl"/>
        </authorList>
    </citation>
    <scope>IDENTIFICATION</scope>
</reference>
<dbReference type="Proteomes" id="UP000694546">
    <property type="component" value="Chromosome 21"/>
</dbReference>
<dbReference type="GO" id="GO:0030505">
    <property type="term" value="P:inorganic diphosphate transport"/>
    <property type="evidence" value="ECO:0007669"/>
    <property type="project" value="TreeGrafter"/>
</dbReference>
<dbReference type="Gene3D" id="4.10.410.20">
    <property type="match status" value="1"/>
</dbReference>
<dbReference type="OMA" id="LMDGMIN"/>
<dbReference type="GO" id="GO:0003676">
    <property type="term" value="F:nucleic acid binding"/>
    <property type="evidence" value="ECO:0007669"/>
    <property type="project" value="InterPro"/>
</dbReference>
<dbReference type="Gene3D" id="3.40.720.10">
    <property type="entry name" value="Alkaline Phosphatase, subunit A"/>
    <property type="match status" value="1"/>
</dbReference>
<organism evidence="5 6">
    <name type="scientific">Gadus morhua</name>
    <name type="common">Atlantic cod</name>
    <dbReference type="NCBI Taxonomy" id="8049"/>
    <lineage>
        <taxon>Eukaryota</taxon>
        <taxon>Metazoa</taxon>
        <taxon>Chordata</taxon>
        <taxon>Craniata</taxon>
        <taxon>Vertebrata</taxon>
        <taxon>Euteleostomi</taxon>
        <taxon>Actinopterygii</taxon>
        <taxon>Neopterygii</taxon>
        <taxon>Teleostei</taxon>
        <taxon>Neoteleostei</taxon>
        <taxon>Acanthomorphata</taxon>
        <taxon>Zeiogadaria</taxon>
        <taxon>Gadariae</taxon>
        <taxon>Gadiformes</taxon>
        <taxon>Gadoidei</taxon>
        <taxon>Gadidae</taxon>
        <taxon>Gadus</taxon>
    </lineage>
</organism>
<proteinExistence type="predicted"/>
<dbReference type="InterPro" id="IPR017850">
    <property type="entry name" value="Alkaline_phosphatase_core_sf"/>
</dbReference>
<dbReference type="InterPro" id="IPR036024">
    <property type="entry name" value="Somatomedin_B-like_dom_sf"/>
</dbReference>
<dbReference type="Gene3D" id="3.40.570.10">
    <property type="entry name" value="Extracellular Endonuclease, subunit A"/>
    <property type="match status" value="2"/>
</dbReference>
<evidence type="ECO:0000256" key="1">
    <source>
        <dbReference type="ARBA" id="ARBA00022801"/>
    </source>
</evidence>
<dbReference type="SUPFAM" id="SSF54060">
    <property type="entry name" value="His-Me finger endonucleases"/>
    <property type="match status" value="1"/>
</dbReference>
<dbReference type="AlphaFoldDB" id="A0A8C5FQ18"/>
<dbReference type="InterPro" id="IPR044925">
    <property type="entry name" value="His-Me_finger_sf"/>
</dbReference>
<dbReference type="GO" id="GO:0004528">
    <property type="term" value="F:phosphodiesterase I activity"/>
    <property type="evidence" value="ECO:0007669"/>
    <property type="project" value="TreeGrafter"/>
</dbReference>
<dbReference type="PANTHER" id="PTHR10151:SF77">
    <property type="entry name" value="ECTONUCLEOTIDE PYROPHOSPHATASE_PHOSPHODIESTERASE FAMILY MEMBER 1"/>
    <property type="match status" value="1"/>
</dbReference>
<keyword evidence="2" id="KW-1015">Disulfide bond</keyword>
<dbReference type="PROSITE" id="PS50958">
    <property type="entry name" value="SMB_2"/>
    <property type="match status" value="1"/>
</dbReference>
<keyword evidence="6" id="KW-1185">Reference proteome</keyword>
<evidence type="ECO:0000259" key="4">
    <source>
        <dbReference type="PROSITE" id="PS50958"/>
    </source>
</evidence>
<dbReference type="Ensembl" id="ENSGMOT00000062287.1">
    <property type="protein sequence ID" value="ENSGMOP00000053049.1"/>
    <property type="gene ID" value="ENSGMOG00000001698.2"/>
</dbReference>